<comment type="caution">
    <text evidence="2">The sequence shown here is derived from an EMBL/GenBank/DDBJ whole genome shotgun (WGS) entry which is preliminary data.</text>
</comment>
<reference evidence="2 3" key="1">
    <citation type="submission" date="2024-07" db="EMBL/GenBank/DDBJ databases">
        <title>Characterization of a bacterium isolated from hydrolysated instant sea cucumber by whole-genome sequencing and metabolomics.</title>
        <authorList>
            <person name="Luo X."/>
            <person name="Zhang Z."/>
            <person name="Zheng Z."/>
            <person name="Zhang W."/>
            <person name="Ming T."/>
            <person name="Jiao L."/>
            <person name="Su X."/>
            <person name="Kong F."/>
            <person name="Xu J."/>
        </authorList>
    </citation>
    <scope>NUCLEOTIDE SEQUENCE [LARGE SCALE GENOMIC DNA]</scope>
    <source>
        <strain evidence="2 3">XL-2024</strain>
    </source>
</reference>
<accession>A0ABV3VSW8</accession>
<dbReference type="EMBL" id="JBFRHK010000001">
    <property type="protein sequence ID" value="MEX3743996.1"/>
    <property type="molecule type" value="Genomic_DNA"/>
</dbReference>
<dbReference type="InterPro" id="IPR001279">
    <property type="entry name" value="Metallo-B-lactamas"/>
</dbReference>
<dbReference type="InterPro" id="IPR036866">
    <property type="entry name" value="RibonucZ/Hydroxyglut_hydro"/>
</dbReference>
<dbReference type="Gene3D" id="3.60.15.10">
    <property type="entry name" value="Ribonuclease Z/Hydroxyacylglutathione hydrolase-like"/>
    <property type="match status" value="1"/>
</dbReference>
<dbReference type="Pfam" id="PF00753">
    <property type="entry name" value="Lactamase_B"/>
    <property type="match status" value="1"/>
</dbReference>
<organism evidence="2 3">
    <name type="scientific">Lysinibacillus xylanilyticus</name>
    <dbReference type="NCBI Taxonomy" id="582475"/>
    <lineage>
        <taxon>Bacteria</taxon>
        <taxon>Bacillati</taxon>
        <taxon>Bacillota</taxon>
        <taxon>Bacilli</taxon>
        <taxon>Bacillales</taxon>
        <taxon>Bacillaceae</taxon>
        <taxon>Lysinibacillus</taxon>
    </lineage>
</organism>
<evidence type="ECO:0000259" key="1">
    <source>
        <dbReference type="Pfam" id="PF00753"/>
    </source>
</evidence>
<evidence type="ECO:0000313" key="2">
    <source>
        <dbReference type="EMBL" id="MEX3743996.1"/>
    </source>
</evidence>
<feature type="domain" description="Metallo-beta-lactamase" evidence="1">
    <location>
        <begin position="2"/>
        <end position="23"/>
    </location>
</feature>
<gene>
    <name evidence="2" type="ORF">AB1300_02485</name>
</gene>
<dbReference type="Proteomes" id="UP001558534">
    <property type="component" value="Unassembled WGS sequence"/>
</dbReference>
<dbReference type="RefSeq" id="WP_368635181.1">
    <property type="nucleotide sequence ID" value="NZ_JBFRHK010000001.1"/>
</dbReference>
<dbReference type="SUPFAM" id="SSF56281">
    <property type="entry name" value="Metallo-hydrolase/oxidoreductase"/>
    <property type="match status" value="1"/>
</dbReference>
<keyword evidence="3" id="KW-1185">Reference proteome</keyword>
<name>A0ABV3VSW8_9BACI</name>
<evidence type="ECO:0000313" key="3">
    <source>
        <dbReference type="Proteomes" id="UP001558534"/>
    </source>
</evidence>
<sequence length="23" mass="2613">MTHGHFDHVGAIIDLIEHWGMPV</sequence>
<protein>
    <submittedName>
        <fullName evidence="2">MBL fold metallo-hydrolase</fullName>
    </submittedName>
</protein>
<proteinExistence type="predicted"/>